<name>A0ABY0ANW4_9ENTR</name>
<sequence>MGVKALLVGIAKYANPAHNLNGVENDVAAFLRILNKFGISDVEILRDSNATSDNIRKGLYNLVSDTKDGDARIFYQSSHGYLLPSEMSSSNRDEALVPYEGTSSSLILDTWISQYLKTILPQTVSFWGIYDSCFSGSMYKDMVLDKDLITENVLEKELETNDIIFDSLPARLYSTGEQSLGLKNLILDDVIQNSFHFGAVQSDAKAAILNIDGLNRSVFTWALEQVLTPGMSISELEKLVTEKQKEKTPERIPQIACTDANKNRIIFSGI</sequence>
<evidence type="ECO:0000259" key="1">
    <source>
        <dbReference type="Pfam" id="PF00656"/>
    </source>
</evidence>
<dbReference type="EMBL" id="RXRX01000012">
    <property type="protein sequence ID" value="RTN21486.1"/>
    <property type="molecule type" value="Genomic_DNA"/>
</dbReference>
<dbReference type="SUPFAM" id="SSF52129">
    <property type="entry name" value="Caspase-like"/>
    <property type="match status" value="1"/>
</dbReference>
<dbReference type="PANTHER" id="PTHR48104:SF30">
    <property type="entry name" value="METACASPASE-1"/>
    <property type="match status" value="1"/>
</dbReference>
<dbReference type="Proteomes" id="UP000278241">
    <property type="component" value="Unassembled WGS sequence"/>
</dbReference>
<dbReference type="PANTHER" id="PTHR48104">
    <property type="entry name" value="METACASPASE-4"/>
    <property type="match status" value="1"/>
</dbReference>
<accession>A0ABY0ANW4</accession>
<evidence type="ECO:0000313" key="2">
    <source>
        <dbReference type="EMBL" id="RTN21486.1"/>
    </source>
</evidence>
<keyword evidence="3" id="KW-1185">Reference proteome</keyword>
<dbReference type="RefSeq" id="WP_126545994.1">
    <property type="nucleotide sequence ID" value="NZ_RXRX01000012.1"/>
</dbReference>
<feature type="domain" description="Peptidase C14 caspase" evidence="1">
    <location>
        <begin position="4"/>
        <end position="260"/>
    </location>
</feature>
<gene>
    <name evidence="2" type="ORF">EKN94_18400</name>
</gene>
<dbReference type="InterPro" id="IPR011600">
    <property type="entry name" value="Pept_C14_caspase"/>
</dbReference>
<reference evidence="2 3" key="1">
    <citation type="submission" date="2018-12" db="EMBL/GenBank/DDBJ databases">
        <title>The Batch Genome Submission of Enterobacter spp. strains.</title>
        <authorList>
            <person name="Wei L."/>
            <person name="Wu W."/>
            <person name="Lin J."/>
            <person name="Zhang X."/>
            <person name="Feng Y."/>
            <person name="Zong Z."/>
        </authorList>
    </citation>
    <scope>NUCLEOTIDE SEQUENCE [LARGE SCALE GENOMIC DNA]</scope>
    <source>
        <strain evidence="2 3">WCHEM090044</strain>
    </source>
</reference>
<comment type="caution">
    <text evidence="2">The sequence shown here is derived from an EMBL/GenBank/DDBJ whole genome shotgun (WGS) entry which is preliminary data.</text>
</comment>
<proteinExistence type="predicted"/>
<dbReference type="InterPro" id="IPR029030">
    <property type="entry name" value="Caspase-like_dom_sf"/>
</dbReference>
<dbReference type="Gene3D" id="3.40.50.1460">
    <property type="match status" value="1"/>
</dbReference>
<dbReference type="Pfam" id="PF00656">
    <property type="entry name" value="Peptidase_C14"/>
    <property type="match status" value="1"/>
</dbReference>
<evidence type="ECO:0000313" key="3">
    <source>
        <dbReference type="Proteomes" id="UP000278241"/>
    </source>
</evidence>
<protein>
    <submittedName>
        <fullName evidence="2">Caspase family protein</fullName>
    </submittedName>
</protein>
<organism evidence="2 3">
    <name type="scientific">Enterobacter quasimori</name>
    <dbReference type="NCBI Taxonomy" id="2838947"/>
    <lineage>
        <taxon>Bacteria</taxon>
        <taxon>Pseudomonadati</taxon>
        <taxon>Pseudomonadota</taxon>
        <taxon>Gammaproteobacteria</taxon>
        <taxon>Enterobacterales</taxon>
        <taxon>Enterobacteriaceae</taxon>
        <taxon>Enterobacter</taxon>
    </lineage>
</organism>
<dbReference type="InterPro" id="IPR050452">
    <property type="entry name" value="Metacaspase"/>
</dbReference>